<evidence type="ECO:0000256" key="12">
    <source>
        <dbReference type="ARBA" id="ARBA00034000"/>
    </source>
</evidence>
<reference evidence="18 19" key="1">
    <citation type="submission" date="2019-08" db="EMBL/GenBank/DDBJ databases">
        <title>In-depth cultivation of the pig gut microbiome towards novel bacterial diversity and tailored functional studies.</title>
        <authorList>
            <person name="Wylensek D."/>
            <person name="Hitch T.C.A."/>
            <person name="Clavel T."/>
        </authorList>
    </citation>
    <scope>NUCLEOTIDE SEQUENCE [LARGE SCALE GENOMIC DNA]</scope>
    <source>
        <strain evidence="18 19">Oil+RF-744-GAM-WT-6</strain>
    </source>
</reference>
<comment type="similarity">
    <text evidence="1">In the C-terminal section; belongs to the transpeptidase family.</text>
</comment>
<feature type="region of interest" description="Disordered" evidence="14">
    <location>
        <begin position="177"/>
        <end position="208"/>
    </location>
</feature>
<keyword evidence="8" id="KW-0133">Cell shape</keyword>
<evidence type="ECO:0000256" key="4">
    <source>
        <dbReference type="ARBA" id="ARBA00022670"/>
    </source>
</evidence>
<feature type="compositionally biased region" description="Basic residues" evidence="14">
    <location>
        <begin position="72"/>
        <end position="81"/>
    </location>
</feature>
<dbReference type="SUPFAM" id="SSF53955">
    <property type="entry name" value="Lysozyme-like"/>
    <property type="match status" value="1"/>
</dbReference>
<keyword evidence="6" id="KW-0808">Transferase</keyword>
<feature type="domain" description="Penicillin-binding protein transpeptidase" evidence="16">
    <location>
        <begin position="613"/>
        <end position="845"/>
    </location>
</feature>
<dbReference type="InterPro" id="IPR036950">
    <property type="entry name" value="PBP_transglycosylase"/>
</dbReference>
<dbReference type="AlphaFoldDB" id="A0A7X2NSW6"/>
<evidence type="ECO:0000259" key="17">
    <source>
        <dbReference type="Pfam" id="PF00912"/>
    </source>
</evidence>
<keyword evidence="3" id="KW-0121">Carboxypeptidase</keyword>
<feature type="region of interest" description="Disordered" evidence="14">
    <location>
        <begin position="23"/>
        <end position="135"/>
    </location>
</feature>
<evidence type="ECO:0000256" key="14">
    <source>
        <dbReference type="SAM" id="MobiDB-lite"/>
    </source>
</evidence>
<accession>A0A7X2NSW6</accession>
<keyword evidence="15" id="KW-1133">Transmembrane helix</keyword>
<dbReference type="InterPro" id="IPR050396">
    <property type="entry name" value="Glycosyltr_51/Transpeptidase"/>
</dbReference>
<comment type="catalytic activity">
    <reaction evidence="13">
        <text>[GlcNAc-(1-&gt;4)-Mur2Ac(oyl-L-Ala-gamma-D-Glu-L-Lys-D-Ala-D-Ala)](n)-di-trans,octa-cis-undecaprenyl diphosphate + beta-D-GlcNAc-(1-&gt;4)-Mur2Ac(oyl-L-Ala-gamma-D-Glu-L-Lys-D-Ala-D-Ala)-di-trans,octa-cis-undecaprenyl diphosphate = [GlcNAc-(1-&gt;4)-Mur2Ac(oyl-L-Ala-gamma-D-Glu-L-Lys-D-Ala-D-Ala)](n+1)-di-trans,octa-cis-undecaprenyl diphosphate + di-trans,octa-cis-undecaprenyl diphosphate + H(+)</text>
        <dbReference type="Rhea" id="RHEA:23708"/>
        <dbReference type="Rhea" id="RHEA-COMP:9602"/>
        <dbReference type="Rhea" id="RHEA-COMP:9603"/>
        <dbReference type="ChEBI" id="CHEBI:15378"/>
        <dbReference type="ChEBI" id="CHEBI:58405"/>
        <dbReference type="ChEBI" id="CHEBI:60033"/>
        <dbReference type="ChEBI" id="CHEBI:78435"/>
        <dbReference type="EC" id="2.4.99.28"/>
    </reaction>
</comment>
<dbReference type="PANTHER" id="PTHR32282">
    <property type="entry name" value="BINDING PROTEIN TRANSPEPTIDASE, PUTATIVE-RELATED"/>
    <property type="match status" value="1"/>
</dbReference>
<dbReference type="FunFam" id="1.10.3810.10:FF:000001">
    <property type="entry name" value="Penicillin-binding protein 1A"/>
    <property type="match status" value="1"/>
</dbReference>
<dbReference type="InterPro" id="IPR012338">
    <property type="entry name" value="Beta-lactam/transpept-like"/>
</dbReference>
<evidence type="ECO:0000256" key="5">
    <source>
        <dbReference type="ARBA" id="ARBA00022676"/>
    </source>
</evidence>
<keyword evidence="19" id="KW-1185">Reference proteome</keyword>
<dbReference type="InterPro" id="IPR001264">
    <property type="entry name" value="Glyco_trans_51"/>
</dbReference>
<evidence type="ECO:0000256" key="15">
    <source>
        <dbReference type="SAM" id="Phobius"/>
    </source>
</evidence>
<comment type="caution">
    <text evidence="18">The sequence shown here is derived from an EMBL/GenBank/DDBJ whole genome shotgun (WGS) entry which is preliminary data.</text>
</comment>
<evidence type="ECO:0000256" key="1">
    <source>
        <dbReference type="ARBA" id="ARBA00007090"/>
    </source>
</evidence>
<keyword evidence="5" id="KW-0328">Glycosyltransferase</keyword>
<evidence type="ECO:0000259" key="16">
    <source>
        <dbReference type="Pfam" id="PF00905"/>
    </source>
</evidence>
<dbReference type="GO" id="GO:0008360">
    <property type="term" value="P:regulation of cell shape"/>
    <property type="evidence" value="ECO:0007669"/>
    <property type="project" value="UniProtKB-KW"/>
</dbReference>
<dbReference type="GO" id="GO:0006508">
    <property type="term" value="P:proteolysis"/>
    <property type="evidence" value="ECO:0007669"/>
    <property type="project" value="UniProtKB-KW"/>
</dbReference>
<protein>
    <recommendedName>
        <fullName evidence="20">Penicillin-insensitive transglycosylase</fullName>
    </recommendedName>
</protein>
<dbReference type="PANTHER" id="PTHR32282:SF33">
    <property type="entry name" value="PEPTIDOGLYCAN GLYCOSYLTRANSFERASE"/>
    <property type="match status" value="1"/>
</dbReference>
<evidence type="ECO:0000313" key="19">
    <source>
        <dbReference type="Proteomes" id="UP000461880"/>
    </source>
</evidence>
<evidence type="ECO:0000256" key="11">
    <source>
        <dbReference type="ARBA" id="ARBA00023316"/>
    </source>
</evidence>
<evidence type="ECO:0008006" key="20">
    <source>
        <dbReference type="Google" id="ProtNLM"/>
    </source>
</evidence>
<keyword evidence="11" id="KW-0961">Cell wall biogenesis/degradation</keyword>
<dbReference type="GO" id="GO:0071555">
    <property type="term" value="P:cell wall organization"/>
    <property type="evidence" value="ECO:0007669"/>
    <property type="project" value="UniProtKB-KW"/>
</dbReference>
<dbReference type="Pfam" id="PF00905">
    <property type="entry name" value="Transpeptidase"/>
    <property type="match status" value="1"/>
</dbReference>
<dbReference type="GO" id="GO:0009002">
    <property type="term" value="F:serine-type D-Ala-D-Ala carboxypeptidase activity"/>
    <property type="evidence" value="ECO:0007669"/>
    <property type="project" value="UniProtKB-EC"/>
</dbReference>
<evidence type="ECO:0000256" key="8">
    <source>
        <dbReference type="ARBA" id="ARBA00022960"/>
    </source>
</evidence>
<organism evidence="18 19">
    <name type="scientific">Stecheria intestinalis</name>
    <dbReference type="NCBI Taxonomy" id="2606630"/>
    <lineage>
        <taxon>Bacteria</taxon>
        <taxon>Bacillati</taxon>
        <taxon>Bacillota</taxon>
        <taxon>Erysipelotrichia</taxon>
        <taxon>Erysipelotrichales</taxon>
        <taxon>Erysipelotrichaceae</taxon>
        <taxon>Stecheria</taxon>
    </lineage>
</organism>
<evidence type="ECO:0000256" key="7">
    <source>
        <dbReference type="ARBA" id="ARBA00022801"/>
    </source>
</evidence>
<dbReference type="Pfam" id="PF00912">
    <property type="entry name" value="Transgly"/>
    <property type="match status" value="1"/>
</dbReference>
<keyword evidence="15" id="KW-0812">Transmembrane</keyword>
<evidence type="ECO:0000256" key="13">
    <source>
        <dbReference type="ARBA" id="ARBA00049902"/>
    </source>
</evidence>
<evidence type="ECO:0000256" key="9">
    <source>
        <dbReference type="ARBA" id="ARBA00022984"/>
    </source>
</evidence>
<evidence type="ECO:0000256" key="2">
    <source>
        <dbReference type="ARBA" id="ARBA00007739"/>
    </source>
</evidence>
<dbReference type="Proteomes" id="UP000461880">
    <property type="component" value="Unassembled WGS sequence"/>
</dbReference>
<dbReference type="GO" id="GO:0008955">
    <property type="term" value="F:peptidoglycan glycosyltransferase activity"/>
    <property type="evidence" value="ECO:0007669"/>
    <property type="project" value="UniProtKB-EC"/>
</dbReference>
<dbReference type="Gene3D" id="3.40.710.10">
    <property type="entry name" value="DD-peptidase/beta-lactamase superfamily"/>
    <property type="match status" value="1"/>
</dbReference>
<evidence type="ECO:0000256" key="6">
    <source>
        <dbReference type="ARBA" id="ARBA00022679"/>
    </source>
</evidence>
<sequence>MFTASCGNAVCFCSARMPQERRIGMASEKEKSISPETESEPEVSASEKTVPAEINHRHHRPHYRSSDDQKKTIRFRKRKAFQLKTEPVPAKKLPEEKPEEKKDLPAEEAKPAEEVKPEAEIPVQPAESTADQPEKLGAEVKETFQKTSEALKKGWDFAKEKGAAGILAVKTAAHTFRKKQEAAAEERKKENEAKAAQLKAAEEKKTDESVQKEAAALEKGIEEVKEKTEAGVSFVKKASEELHEKYEKAEEKEEAIMQKESPESFNRKSPGHIVLVIFLFLVAAAAVGGCAVWTYYESLLDGCPELDLTKRENYSTASVIYDADGNWVADYGTNENIEWAGIDEIPKQLKDAFVAIEDQRFYVHNGIDLKRLTGAVIGQITHNANYGASTLTQQLVRNVFLTQNVSYQRKAQEIHLSLQLEKVMSKDEILEWYLNIIYLGDSNYGVKVAAQDYFGKDLDQLSLRECAMIAGLVQSPNEYNPRTNYNSGDMSVTNWRTDNVLYAMYKTGKISEEQYSNALSDTVAVRTSSDRFKLYDYPLYVEYAVEDVAEQLLKQEGKEATTANLDDMKRQIRNAGYQIYTALDTSMMDTMQDAITNFSNYPRTEDGTEVEASAVIMDQHTGRVLAMVGGREETTEPEGFNRAVDSTQPVGSSFKPLAVYAPALESGDYPGTTVLDVQTSIYGYGGDNSYPNGDYINGPITMRRALELSHNIPAARFLLEHVGIDRSFSYLTEEGFDPSHLDKTAAGLALGASSVTTLEMTAGYACLANGGVYIAPHAYITVKDRFGNLVLDESGVETHQVFSESTAWLVTDMMETNMTEGLGVKAHLDTVKSCGKTGTHEHQVISFGGYTPYYTSFLRVSADNYAYMTNSSSYYQAAPLWKSYMDPISEGGDPDKEIQEKTAEELGIQKYKVCTESGMLAQSWCPSAEEYAAPNNAPTELCTGHSYGSWSGEGDDTEYQAETDYSNGWWDENGTFHPYTGWWDENGVWHDQ</sequence>
<dbReference type="InterPro" id="IPR023346">
    <property type="entry name" value="Lysozyme-like_dom_sf"/>
</dbReference>
<proteinExistence type="inferred from homology"/>
<comment type="catalytic activity">
    <reaction evidence="12">
        <text>Preferential cleavage: (Ac)2-L-Lys-D-Ala-|-D-Ala. Also transpeptidation of peptidyl-alanyl moieties that are N-acyl substituents of D-alanine.</text>
        <dbReference type="EC" id="3.4.16.4"/>
    </reaction>
</comment>
<comment type="similarity">
    <text evidence="2">In the N-terminal section; belongs to the glycosyltransferase 51 family.</text>
</comment>
<keyword evidence="15" id="KW-0472">Membrane</keyword>
<evidence type="ECO:0000313" key="18">
    <source>
        <dbReference type="EMBL" id="MSS58897.1"/>
    </source>
</evidence>
<keyword evidence="4" id="KW-0645">Protease</keyword>
<dbReference type="EMBL" id="VUMN01000018">
    <property type="protein sequence ID" value="MSS58897.1"/>
    <property type="molecule type" value="Genomic_DNA"/>
</dbReference>
<evidence type="ECO:0000256" key="10">
    <source>
        <dbReference type="ARBA" id="ARBA00023268"/>
    </source>
</evidence>
<evidence type="ECO:0000256" key="3">
    <source>
        <dbReference type="ARBA" id="ARBA00022645"/>
    </source>
</evidence>
<feature type="domain" description="Glycosyl transferase family 51" evidence="17">
    <location>
        <begin position="325"/>
        <end position="503"/>
    </location>
</feature>
<keyword evidence="7" id="KW-0378">Hydrolase</keyword>
<dbReference type="GO" id="GO:0008658">
    <property type="term" value="F:penicillin binding"/>
    <property type="evidence" value="ECO:0007669"/>
    <property type="project" value="InterPro"/>
</dbReference>
<keyword evidence="10" id="KW-0511">Multifunctional enzyme</keyword>
<dbReference type="SUPFAM" id="SSF56601">
    <property type="entry name" value="beta-lactamase/transpeptidase-like"/>
    <property type="match status" value="1"/>
</dbReference>
<feature type="compositionally biased region" description="Basic and acidic residues" evidence="14">
    <location>
        <begin position="178"/>
        <end position="193"/>
    </location>
</feature>
<feature type="compositionally biased region" description="Basic and acidic residues" evidence="14">
    <location>
        <begin position="92"/>
        <end position="119"/>
    </location>
</feature>
<name>A0A7X2NSW6_9FIRM</name>
<dbReference type="InterPro" id="IPR001460">
    <property type="entry name" value="PCN-bd_Tpept"/>
</dbReference>
<feature type="compositionally biased region" description="Basic and acidic residues" evidence="14">
    <location>
        <begin position="23"/>
        <end position="33"/>
    </location>
</feature>
<dbReference type="GO" id="GO:0009252">
    <property type="term" value="P:peptidoglycan biosynthetic process"/>
    <property type="evidence" value="ECO:0007669"/>
    <property type="project" value="UniProtKB-KW"/>
</dbReference>
<feature type="transmembrane region" description="Helical" evidence="15">
    <location>
        <begin position="273"/>
        <end position="296"/>
    </location>
</feature>
<gene>
    <name evidence="18" type="ORF">FYJ51_08250</name>
</gene>
<dbReference type="Gene3D" id="1.10.3810.10">
    <property type="entry name" value="Biosynthetic peptidoglycan transglycosylase-like"/>
    <property type="match status" value="1"/>
</dbReference>
<keyword evidence="9" id="KW-0573">Peptidoglycan synthesis</keyword>